<organism evidence="2 3">
    <name type="scientific">Bifidobacterium bifidum</name>
    <dbReference type="NCBI Taxonomy" id="1681"/>
    <lineage>
        <taxon>Bacteria</taxon>
        <taxon>Bacillati</taxon>
        <taxon>Actinomycetota</taxon>
        <taxon>Actinomycetes</taxon>
        <taxon>Bifidobacteriales</taxon>
        <taxon>Bifidobacteriaceae</taxon>
        <taxon>Bifidobacterium</taxon>
    </lineage>
</organism>
<dbReference type="Proteomes" id="UP000283727">
    <property type="component" value="Unassembled WGS sequence"/>
</dbReference>
<evidence type="ECO:0000256" key="1">
    <source>
        <dbReference type="SAM" id="MobiDB-lite"/>
    </source>
</evidence>
<dbReference type="AlphaFoldDB" id="A0A415C361"/>
<gene>
    <name evidence="2" type="ORF">DW137_09720</name>
</gene>
<dbReference type="RefSeq" id="WP_117658471.1">
    <property type="nucleotide sequence ID" value="NZ_JAQECX010000005.1"/>
</dbReference>
<reference evidence="2 3" key="1">
    <citation type="submission" date="2018-08" db="EMBL/GenBank/DDBJ databases">
        <title>A genome reference for cultivated species of the human gut microbiota.</title>
        <authorList>
            <person name="Zou Y."/>
            <person name="Xue W."/>
            <person name="Luo G."/>
        </authorList>
    </citation>
    <scope>NUCLEOTIDE SEQUENCE [LARGE SCALE GENOMIC DNA]</scope>
    <source>
        <strain evidence="2 3">AM12-10</strain>
    </source>
</reference>
<evidence type="ECO:0000313" key="2">
    <source>
        <dbReference type="EMBL" id="RHJ22089.1"/>
    </source>
</evidence>
<dbReference type="EMBL" id="QRLR01000006">
    <property type="protein sequence ID" value="RHJ22089.1"/>
    <property type="molecule type" value="Genomic_DNA"/>
</dbReference>
<name>A0A415C361_BIFBI</name>
<protein>
    <submittedName>
        <fullName evidence="2">Uncharacterized protein</fullName>
    </submittedName>
</protein>
<evidence type="ECO:0000313" key="3">
    <source>
        <dbReference type="Proteomes" id="UP000283727"/>
    </source>
</evidence>
<feature type="region of interest" description="Disordered" evidence="1">
    <location>
        <begin position="1"/>
        <end position="33"/>
    </location>
</feature>
<accession>A0A415C361</accession>
<comment type="caution">
    <text evidence="2">The sequence shown here is derived from an EMBL/GenBank/DDBJ whole genome shotgun (WGS) entry which is preliminary data.</text>
</comment>
<proteinExistence type="predicted"/>
<sequence>MEYTTKITIEGEPDDTEDKPVKPAGGKRGRQARRITCRHGDETHTFPSAAKAAEWLRDDRQRPKASAAAIYAAISQNRTYAGYQWAYAHDNQPNVSRMV</sequence>